<comment type="caution">
    <text evidence="2">The sequence shown here is derived from an EMBL/GenBank/DDBJ whole genome shotgun (WGS) entry which is preliminary data.</text>
</comment>
<evidence type="ECO:0000256" key="1">
    <source>
        <dbReference type="SAM" id="MobiDB-lite"/>
    </source>
</evidence>
<feature type="region of interest" description="Disordered" evidence="1">
    <location>
        <begin position="69"/>
        <end position="89"/>
    </location>
</feature>
<name>A0AAV7BZG6_ENGPU</name>
<reference evidence="2" key="1">
    <citation type="thesis" date="2020" institute="ProQuest LLC" country="789 East Eisenhower Parkway, Ann Arbor, MI, USA">
        <title>Comparative Genomics and Chromosome Evolution.</title>
        <authorList>
            <person name="Mudd A.B."/>
        </authorList>
    </citation>
    <scope>NUCLEOTIDE SEQUENCE</scope>
    <source>
        <strain evidence="2">237g6f4</strain>
        <tissue evidence="2">Blood</tissue>
    </source>
</reference>
<gene>
    <name evidence="2" type="ORF">GDO81_010306</name>
</gene>
<evidence type="ECO:0000313" key="2">
    <source>
        <dbReference type="EMBL" id="KAG8577830.1"/>
    </source>
</evidence>
<dbReference type="EMBL" id="WNYA01000004">
    <property type="protein sequence ID" value="KAG8577830.1"/>
    <property type="molecule type" value="Genomic_DNA"/>
</dbReference>
<accession>A0AAV7BZG6</accession>
<organism evidence="2 3">
    <name type="scientific">Engystomops pustulosus</name>
    <name type="common">Tungara frog</name>
    <name type="synonym">Physalaemus pustulosus</name>
    <dbReference type="NCBI Taxonomy" id="76066"/>
    <lineage>
        <taxon>Eukaryota</taxon>
        <taxon>Metazoa</taxon>
        <taxon>Chordata</taxon>
        <taxon>Craniata</taxon>
        <taxon>Vertebrata</taxon>
        <taxon>Euteleostomi</taxon>
        <taxon>Amphibia</taxon>
        <taxon>Batrachia</taxon>
        <taxon>Anura</taxon>
        <taxon>Neobatrachia</taxon>
        <taxon>Hyloidea</taxon>
        <taxon>Leptodactylidae</taxon>
        <taxon>Leiuperinae</taxon>
        <taxon>Engystomops</taxon>
    </lineage>
</organism>
<sequence>MGWGPLLMQRTQIQDTTHPGEVAVLPAGSCPGASPSGQHSFPRHTTRWMRILHAASALLCVRQCQGQWTRTAQPPSSRDPRLNVCSQEQ</sequence>
<dbReference type="AlphaFoldDB" id="A0AAV7BZG6"/>
<keyword evidence="3" id="KW-1185">Reference proteome</keyword>
<dbReference type="Proteomes" id="UP000824782">
    <property type="component" value="Unassembled WGS sequence"/>
</dbReference>
<proteinExistence type="predicted"/>
<evidence type="ECO:0000313" key="3">
    <source>
        <dbReference type="Proteomes" id="UP000824782"/>
    </source>
</evidence>
<protein>
    <submittedName>
        <fullName evidence="2">Uncharacterized protein</fullName>
    </submittedName>
</protein>